<dbReference type="PANTHER" id="PTHR22624">
    <property type="entry name" value="CYSTEINE PROTEASE ATG4"/>
    <property type="match status" value="1"/>
</dbReference>
<dbReference type="Gene3D" id="2.30.30.140">
    <property type="match status" value="1"/>
</dbReference>
<comment type="subcellular location">
    <subcellularLocation>
        <location evidence="1 11">Cytoplasm</location>
    </subcellularLocation>
</comment>
<dbReference type="SMR" id="T1L2R6"/>
<evidence type="ECO:0000259" key="13">
    <source>
        <dbReference type="Pfam" id="PF03416"/>
    </source>
</evidence>
<dbReference type="GO" id="GO:0016485">
    <property type="term" value="P:protein processing"/>
    <property type="evidence" value="ECO:0007669"/>
    <property type="project" value="TreeGrafter"/>
</dbReference>
<dbReference type="GO" id="GO:0004197">
    <property type="term" value="F:cysteine-type endopeptidase activity"/>
    <property type="evidence" value="ECO:0007669"/>
    <property type="project" value="TreeGrafter"/>
</dbReference>
<dbReference type="KEGG" id="tut:107369704"/>
<keyword evidence="4 11" id="KW-0963">Cytoplasm</keyword>
<reference evidence="15" key="1">
    <citation type="submission" date="2011-08" db="EMBL/GenBank/DDBJ databases">
        <authorList>
            <person name="Rombauts S."/>
        </authorList>
    </citation>
    <scope>NUCLEOTIDE SEQUENCE</scope>
    <source>
        <strain evidence="15">London</strain>
    </source>
</reference>
<evidence type="ECO:0000256" key="11">
    <source>
        <dbReference type="RuleBase" id="RU363115"/>
    </source>
</evidence>
<feature type="compositionally biased region" description="Low complexity" evidence="12">
    <location>
        <begin position="397"/>
        <end position="406"/>
    </location>
</feature>
<dbReference type="EC" id="3.4.22.-" evidence="11"/>
<name>T1L2R6_TETUR</name>
<dbReference type="SUPFAM" id="SSF63748">
    <property type="entry name" value="Tudor/PWWP/MBT"/>
    <property type="match status" value="1"/>
</dbReference>
<evidence type="ECO:0000256" key="4">
    <source>
        <dbReference type="ARBA" id="ARBA00022490"/>
    </source>
</evidence>
<evidence type="ECO:0000313" key="15">
    <source>
        <dbReference type="Proteomes" id="UP000015104"/>
    </source>
</evidence>
<evidence type="ECO:0000256" key="9">
    <source>
        <dbReference type="ARBA" id="ARBA00023006"/>
    </source>
</evidence>
<accession>T1L2R6</accession>
<comment type="function">
    <text evidence="11">Cysteine protease that plays a key role in autophagy by mediating both proteolytic activation and delipidation of ATG8 family proteins.</text>
</comment>
<dbReference type="GO" id="GO:0034727">
    <property type="term" value="P:piecemeal microautophagy of the nucleus"/>
    <property type="evidence" value="ECO:0007669"/>
    <property type="project" value="TreeGrafter"/>
</dbReference>
<sequence length="573" mass="64755">MATERAFDEDGAANVIAQGSELKYDFQPGDIVMAPWTADGQFYEAEIDDIFSDGQCCVVFSNLPNGKMNVSQTCLVTLLKPAQGAKRRMKIDTSGLRAITIRLFMNWSIKLRTSFNPEIPIWLLGLRYQSIAGSDVSRNQVLEKFRQDFSSRIWLTYRRDFKRLPGSMLTSDRGWGCMLRTGQMMLAQAFLTHYLGREWRWNRTQSDKSGMIHRMIIKWFADDLTSDCPFSVHQLIRMGSSLGKKPGDWFGPSSISILLQKALAAAAPSNPILNNICIYVANDCRVFIQDVINMCTSPTIAHKKSDSITREYGRSLMNKHSTRLSLDYGRSFDINEHGYFSMQHSDVERGPTTTSRRHSTKPIFYGKAMSTINLTDAGNSVTNSPNLGNHPSMDYVNNSSSSFSSNSHHHQFPSRSQRPTSLPSEPSRDKWKSVIIIVPVRLGTEVLNPIYGSCIKSLFRLKSCLGIIGGRPRHSLYFVGTTEDKLIYLDPHNDQKAIDPSKTDFPLDSYHCDFPRKLSIDRMDPSCAIGFYCRTRQEFNELADTIGEVIVPKHTDIPCLLSLKVQHLLIVMI</sequence>
<keyword evidence="6 11" id="KW-0378">Hydrolase</keyword>
<evidence type="ECO:0000256" key="6">
    <source>
        <dbReference type="ARBA" id="ARBA00022801"/>
    </source>
</evidence>
<evidence type="ECO:0000256" key="10">
    <source>
        <dbReference type="ARBA" id="ARBA00029362"/>
    </source>
</evidence>
<dbReference type="OrthoDB" id="2960936at2759"/>
<dbReference type="EMBL" id="CAEY01000983">
    <property type="status" value="NOT_ANNOTATED_CDS"/>
    <property type="molecule type" value="Genomic_DNA"/>
</dbReference>
<dbReference type="GO" id="GO:0005737">
    <property type="term" value="C:cytoplasm"/>
    <property type="evidence" value="ECO:0007669"/>
    <property type="project" value="UniProtKB-SubCell"/>
</dbReference>
<keyword evidence="3" id="KW-0813">Transport</keyword>
<dbReference type="InterPro" id="IPR046792">
    <property type="entry name" value="Peptidase_C54_cat"/>
</dbReference>
<dbReference type="GO" id="GO:0015031">
    <property type="term" value="P:protein transport"/>
    <property type="evidence" value="ECO:0007669"/>
    <property type="project" value="UniProtKB-KW"/>
</dbReference>
<dbReference type="GO" id="GO:0035973">
    <property type="term" value="P:aggrephagy"/>
    <property type="evidence" value="ECO:0007669"/>
    <property type="project" value="TreeGrafter"/>
</dbReference>
<dbReference type="Proteomes" id="UP000015104">
    <property type="component" value="Unassembled WGS sequence"/>
</dbReference>
<dbReference type="PANTHER" id="PTHR22624:SF52">
    <property type="entry name" value="CYSTEINE PROTEASE"/>
    <property type="match status" value="1"/>
</dbReference>
<comment type="similarity">
    <text evidence="2 11">Belongs to the peptidase C54 family.</text>
</comment>
<dbReference type="AlphaFoldDB" id="T1L2R6"/>
<keyword evidence="5 11" id="KW-0645">Protease</keyword>
<dbReference type="InterPro" id="IPR038765">
    <property type="entry name" value="Papain-like_cys_pep_sf"/>
</dbReference>
<dbReference type="eggNOG" id="KOG2674">
    <property type="taxonomic scope" value="Eukaryota"/>
</dbReference>
<evidence type="ECO:0000256" key="2">
    <source>
        <dbReference type="ARBA" id="ARBA00010958"/>
    </source>
</evidence>
<dbReference type="HOGENOM" id="CLU_475972_0_0_1"/>
<feature type="compositionally biased region" description="Polar residues" evidence="12">
    <location>
        <begin position="376"/>
        <end position="389"/>
    </location>
</feature>
<evidence type="ECO:0000256" key="12">
    <source>
        <dbReference type="SAM" id="MobiDB-lite"/>
    </source>
</evidence>
<keyword evidence="7" id="KW-0788">Thiol protease</keyword>
<organism evidence="14 15">
    <name type="scientific">Tetranychus urticae</name>
    <name type="common">Two-spotted spider mite</name>
    <dbReference type="NCBI Taxonomy" id="32264"/>
    <lineage>
        <taxon>Eukaryota</taxon>
        <taxon>Metazoa</taxon>
        <taxon>Ecdysozoa</taxon>
        <taxon>Arthropoda</taxon>
        <taxon>Chelicerata</taxon>
        <taxon>Arachnida</taxon>
        <taxon>Acari</taxon>
        <taxon>Acariformes</taxon>
        <taxon>Trombidiformes</taxon>
        <taxon>Prostigmata</taxon>
        <taxon>Eleutherengona</taxon>
        <taxon>Raphignathae</taxon>
        <taxon>Tetranychoidea</taxon>
        <taxon>Tetranychidae</taxon>
        <taxon>Tetranychus</taxon>
    </lineage>
</organism>
<dbReference type="GO" id="GO:0000423">
    <property type="term" value="P:mitophagy"/>
    <property type="evidence" value="ECO:0007669"/>
    <property type="project" value="TreeGrafter"/>
</dbReference>
<reference evidence="14" key="2">
    <citation type="submission" date="2015-06" db="UniProtKB">
        <authorList>
            <consortium name="EnsemblMetazoa"/>
        </authorList>
    </citation>
    <scope>IDENTIFICATION</scope>
</reference>
<comment type="catalytic activity">
    <reaction evidence="10">
        <text>[protein]-C-terminal L-amino acid-glycyl-phosphatidylethanolamide + H2O = [protein]-C-terminal L-amino acid-glycine + a 1,2-diacyl-sn-glycero-3-phosphoethanolamine</text>
        <dbReference type="Rhea" id="RHEA:67548"/>
        <dbReference type="Rhea" id="RHEA-COMP:17323"/>
        <dbReference type="Rhea" id="RHEA-COMP:17324"/>
        <dbReference type="ChEBI" id="CHEBI:15377"/>
        <dbReference type="ChEBI" id="CHEBI:64612"/>
        <dbReference type="ChEBI" id="CHEBI:172940"/>
        <dbReference type="ChEBI" id="CHEBI:172941"/>
    </reaction>
    <physiologicalReaction direction="left-to-right" evidence="10">
        <dbReference type="Rhea" id="RHEA:67549"/>
    </physiologicalReaction>
</comment>
<dbReference type="SUPFAM" id="SSF54001">
    <property type="entry name" value="Cysteine proteinases"/>
    <property type="match status" value="1"/>
</dbReference>
<proteinExistence type="inferred from homology"/>
<feature type="domain" description="Peptidase C54 catalytic" evidence="13">
    <location>
        <begin position="143"/>
        <end position="543"/>
    </location>
</feature>
<feature type="region of interest" description="Disordered" evidence="12">
    <location>
        <begin position="376"/>
        <end position="427"/>
    </location>
</feature>
<feature type="compositionally biased region" description="Polar residues" evidence="12">
    <location>
        <begin position="413"/>
        <end position="424"/>
    </location>
</feature>
<dbReference type="InterPro" id="IPR005078">
    <property type="entry name" value="Peptidase_C54"/>
</dbReference>
<evidence type="ECO:0000256" key="1">
    <source>
        <dbReference type="ARBA" id="ARBA00004496"/>
    </source>
</evidence>
<evidence type="ECO:0000256" key="7">
    <source>
        <dbReference type="ARBA" id="ARBA00022807"/>
    </source>
</evidence>
<keyword evidence="15" id="KW-1185">Reference proteome</keyword>
<gene>
    <name evidence="14" type="primary">107369704</name>
</gene>
<dbReference type="EnsemblMetazoa" id="tetur34g00150.1">
    <property type="protein sequence ID" value="tetur34g00150.1"/>
    <property type="gene ID" value="tetur34g00150"/>
</dbReference>
<dbReference type="Pfam" id="PF03416">
    <property type="entry name" value="Peptidase_C54"/>
    <property type="match status" value="1"/>
</dbReference>
<keyword evidence="9 11" id="KW-0072">Autophagy</keyword>
<dbReference type="GO" id="GO:0000045">
    <property type="term" value="P:autophagosome assembly"/>
    <property type="evidence" value="ECO:0007669"/>
    <property type="project" value="TreeGrafter"/>
</dbReference>
<evidence type="ECO:0000256" key="5">
    <source>
        <dbReference type="ARBA" id="ARBA00022670"/>
    </source>
</evidence>
<evidence type="ECO:0000256" key="3">
    <source>
        <dbReference type="ARBA" id="ARBA00022448"/>
    </source>
</evidence>
<dbReference type="STRING" id="32264.T1L2R6"/>
<dbReference type="GO" id="GO:0019786">
    <property type="term" value="F:protein-phosphatidylethanolamide deconjugating activity"/>
    <property type="evidence" value="ECO:0007669"/>
    <property type="project" value="InterPro"/>
</dbReference>
<evidence type="ECO:0000256" key="8">
    <source>
        <dbReference type="ARBA" id="ARBA00022927"/>
    </source>
</evidence>
<evidence type="ECO:0000313" key="14">
    <source>
        <dbReference type="EnsemblMetazoa" id="tetur34g00150.1"/>
    </source>
</evidence>
<protein>
    <recommendedName>
        <fullName evidence="11">Cysteine protease</fullName>
        <ecNumber evidence="11">3.4.22.-</ecNumber>
    </recommendedName>
</protein>
<keyword evidence="8 11" id="KW-0653">Protein transport</keyword>